<keyword evidence="3" id="KW-0819">tRNA processing</keyword>
<dbReference type="InterPro" id="IPR043519">
    <property type="entry name" value="NT_sf"/>
</dbReference>
<evidence type="ECO:0000313" key="16">
    <source>
        <dbReference type="Proteomes" id="UP001565220"/>
    </source>
</evidence>
<evidence type="ECO:0000256" key="3">
    <source>
        <dbReference type="ARBA" id="ARBA00022694"/>
    </source>
</evidence>
<keyword evidence="9" id="KW-0460">Magnesium</keyword>
<feature type="domain" description="Poly A polymerase head" evidence="12">
    <location>
        <begin position="25"/>
        <end position="135"/>
    </location>
</feature>
<dbReference type="EMBL" id="JBGFFE010000002">
    <property type="protein sequence ID" value="MEY8762719.1"/>
    <property type="molecule type" value="Genomic_DNA"/>
</dbReference>
<keyword evidence="10 11" id="KW-0694">RNA-binding</keyword>
<evidence type="ECO:0000256" key="4">
    <source>
        <dbReference type="ARBA" id="ARBA00022695"/>
    </source>
</evidence>
<evidence type="ECO:0000256" key="1">
    <source>
        <dbReference type="ARBA" id="ARBA00001946"/>
    </source>
</evidence>
<evidence type="ECO:0000256" key="2">
    <source>
        <dbReference type="ARBA" id="ARBA00022679"/>
    </source>
</evidence>
<dbReference type="CDD" id="cd05398">
    <property type="entry name" value="NT_ClassII-CCAase"/>
    <property type="match status" value="1"/>
</dbReference>
<dbReference type="Gene3D" id="3.30.460.10">
    <property type="entry name" value="Beta Polymerase, domain 2"/>
    <property type="match status" value="1"/>
</dbReference>
<keyword evidence="4" id="KW-0548">Nucleotidyltransferase</keyword>
<dbReference type="NCBIfam" id="TIGR00277">
    <property type="entry name" value="HDIG"/>
    <property type="match status" value="1"/>
</dbReference>
<evidence type="ECO:0000259" key="13">
    <source>
        <dbReference type="Pfam" id="PF01966"/>
    </source>
</evidence>
<dbReference type="SUPFAM" id="SSF81891">
    <property type="entry name" value="Poly A polymerase C-terminal region-like"/>
    <property type="match status" value="1"/>
</dbReference>
<dbReference type="Gene3D" id="1.10.3090.10">
    <property type="entry name" value="cca-adding enzyme, domain 2"/>
    <property type="match status" value="1"/>
</dbReference>
<comment type="similarity">
    <text evidence="11">Belongs to the tRNA nucleotidyltransferase/poly(A) polymerase family.</text>
</comment>
<dbReference type="PANTHER" id="PTHR47545:SF1">
    <property type="entry name" value="MULTIFUNCTIONAL CCA PROTEIN"/>
    <property type="match status" value="1"/>
</dbReference>
<dbReference type="InterPro" id="IPR006674">
    <property type="entry name" value="HD_domain"/>
</dbReference>
<evidence type="ECO:0000256" key="5">
    <source>
        <dbReference type="ARBA" id="ARBA00022723"/>
    </source>
</evidence>
<dbReference type="RefSeq" id="WP_369868492.1">
    <property type="nucleotide sequence ID" value="NZ_JBGFFE010000002.1"/>
</dbReference>
<organism evidence="15 16">
    <name type="scientific">Clostridium lapidicellarium</name>
    <dbReference type="NCBI Taxonomy" id="3240931"/>
    <lineage>
        <taxon>Bacteria</taxon>
        <taxon>Bacillati</taxon>
        <taxon>Bacillota</taxon>
        <taxon>Clostridia</taxon>
        <taxon>Eubacteriales</taxon>
        <taxon>Clostridiaceae</taxon>
        <taxon>Clostridium</taxon>
    </lineage>
</organism>
<accession>A0ABV4DTY6</accession>
<dbReference type="Proteomes" id="UP001565220">
    <property type="component" value="Unassembled WGS sequence"/>
</dbReference>
<name>A0ABV4DTY6_9CLOT</name>
<proteinExistence type="inferred from homology"/>
<dbReference type="Pfam" id="PF01966">
    <property type="entry name" value="HD"/>
    <property type="match status" value="1"/>
</dbReference>
<comment type="cofactor">
    <cofactor evidence="1">
        <name>Mg(2+)</name>
        <dbReference type="ChEBI" id="CHEBI:18420"/>
    </cofactor>
</comment>
<evidence type="ECO:0000256" key="7">
    <source>
        <dbReference type="ARBA" id="ARBA00022800"/>
    </source>
</evidence>
<evidence type="ECO:0000259" key="14">
    <source>
        <dbReference type="Pfam" id="PF12627"/>
    </source>
</evidence>
<protein>
    <submittedName>
        <fullName evidence="15">HD domain-containing protein</fullName>
    </submittedName>
</protein>
<sequence>MVDLNYLKKFIYDLRNIANDMELEIYLVGGYVRDKLMSAQAEPEDADFVIKGNIHKFMTEMSKIDYKFFPIKEDAGIYRCILDKNTIDISSMKGNSIEEDLGTRDFTINAIAMRVINDKIFDPFYGRRALKSRILKSVNEKSLEKDPVRILRGIRFYIKCGMHFNLETEKQIEKISNKVMEAPKERIFRELMWIIKEDQSGSAFEIMDDYGILKNIMPYIDELKTIGKCKYHVEDVFTHMNLTYGVFKDILKGKMNLKGLDLSVFEVKIGEFELSEYLGLACFMHDIGKYEAYKKENNKISFHGHDIKGAEICKNFCNNLKFPKKAENYIENIVRGHMYPLGLFKNGSLNNRKAVYKFFYRYDGYVIGILVTAFCDNYATRMNLDRENEKERFKAFIERMLKEYKLYCEIRENRFLNGKDVMKILGKRGPVIKDILEDINKLRYLGRINSREEAIDYLKSQSF</sequence>
<feature type="domain" description="HD" evidence="13">
    <location>
        <begin position="275"/>
        <end position="340"/>
    </location>
</feature>
<dbReference type="InterPro" id="IPR002646">
    <property type="entry name" value="PolA_pol_head_dom"/>
</dbReference>
<gene>
    <name evidence="15" type="ORF">AB8S09_03525</name>
</gene>
<reference evidence="15 16" key="1">
    <citation type="submission" date="2024-08" db="EMBL/GenBank/DDBJ databases">
        <title>Clostridium lapicellarii sp. nov., and Clostridium renhuaiense sp. nov., two species isolated from the mud in a fermentation cellar used for producing sauce-flavour Chinese liquors.</title>
        <authorList>
            <person name="Yang F."/>
            <person name="Wang H."/>
            <person name="Chen L.Q."/>
            <person name="Zhou N."/>
            <person name="Lu J.J."/>
            <person name="Pu X.X."/>
            <person name="Wan B."/>
            <person name="Wang L."/>
            <person name="Liu S.J."/>
        </authorList>
    </citation>
    <scope>NUCLEOTIDE SEQUENCE [LARGE SCALE GENOMIC DNA]</scope>
    <source>
        <strain evidence="15 16">MT-113</strain>
    </source>
</reference>
<dbReference type="InterPro" id="IPR032828">
    <property type="entry name" value="PolyA_RNA-bd"/>
</dbReference>
<evidence type="ECO:0000259" key="12">
    <source>
        <dbReference type="Pfam" id="PF01743"/>
    </source>
</evidence>
<feature type="domain" description="tRNA nucleotidyltransferase/poly(A) polymerase RNA and SrmB- binding" evidence="14">
    <location>
        <begin position="161"/>
        <end position="222"/>
    </location>
</feature>
<evidence type="ECO:0000256" key="10">
    <source>
        <dbReference type="ARBA" id="ARBA00022884"/>
    </source>
</evidence>
<evidence type="ECO:0000256" key="9">
    <source>
        <dbReference type="ARBA" id="ARBA00022842"/>
    </source>
</evidence>
<dbReference type="InterPro" id="IPR050124">
    <property type="entry name" value="tRNA_CCA-adding_enzyme"/>
</dbReference>
<comment type="caution">
    <text evidence="15">The sequence shown here is derived from an EMBL/GenBank/DDBJ whole genome shotgun (WGS) entry which is preliminary data.</text>
</comment>
<keyword evidence="5" id="KW-0479">Metal-binding</keyword>
<dbReference type="SUPFAM" id="SSF81301">
    <property type="entry name" value="Nucleotidyltransferase"/>
    <property type="match status" value="1"/>
</dbReference>
<keyword evidence="8" id="KW-0067">ATP-binding</keyword>
<evidence type="ECO:0000256" key="6">
    <source>
        <dbReference type="ARBA" id="ARBA00022741"/>
    </source>
</evidence>
<keyword evidence="2 11" id="KW-0808">Transferase</keyword>
<evidence type="ECO:0000256" key="11">
    <source>
        <dbReference type="RuleBase" id="RU003953"/>
    </source>
</evidence>
<dbReference type="Pfam" id="PF12627">
    <property type="entry name" value="PolyA_pol_RNAbd"/>
    <property type="match status" value="1"/>
</dbReference>
<dbReference type="Pfam" id="PF01743">
    <property type="entry name" value="PolyA_pol"/>
    <property type="match status" value="1"/>
</dbReference>
<dbReference type="PANTHER" id="PTHR47545">
    <property type="entry name" value="MULTIFUNCTIONAL CCA PROTEIN"/>
    <property type="match status" value="1"/>
</dbReference>
<evidence type="ECO:0000256" key="8">
    <source>
        <dbReference type="ARBA" id="ARBA00022840"/>
    </source>
</evidence>
<dbReference type="InterPro" id="IPR006675">
    <property type="entry name" value="HDIG_dom"/>
</dbReference>
<keyword evidence="7" id="KW-0692">RNA repair</keyword>
<keyword evidence="6" id="KW-0547">Nucleotide-binding</keyword>
<keyword evidence="16" id="KW-1185">Reference proteome</keyword>
<evidence type="ECO:0000313" key="15">
    <source>
        <dbReference type="EMBL" id="MEY8762719.1"/>
    </source>
</evidence>